<dbReference type="EMBL" id="JFHD01000005">
    <property type="protein sequence ID" value="KDR31541.1"/>
    <property type="molecule type" value="Genomic_DNA"/>
</dbReference>
<dbReference type="Proteomes" id="UP000027451">
    <property type="component" value="Unassembled WGS sequence"/>
</dbReference>
<comment type="caution">
    <text evidence="2">The sequence shown here is derived from an EMBL/GenBank/DDBJ whole genome shotgun (WGS) entry which is preliminary data.</text>
</comment>
<sequence>MKRPSFQFYPGDWTMNGKLRRCSHAEKGVWVDTLCLLHVQPEYGIARWTLAEVAHAIGCPISALHTLIDKGILKGADTGSLVAPFVYVPRSGRRDGTAITLIPAQPGPLWYSSRMVRDEYVRTHTGGTTRFPSKRSPSRVHGEYQGEEQGERQGEEQGEYEGERQGEYQSDGSLSSSSSSVLKTKKHTRVPRFDAQAHLVSCGARTDLAKDWLALRADKRAKPTATAIAGIEREAAKAGITLDDALRICCERGWASLRAEWLTAKPTVANGPPRKNATRNRSVLSELDGPALDAMALDLGIAASRPGESMETFVGRIRAALAGRDQLH</sequence>
<protein>
    <submittedName>
        <fullName evidence="2">Uncharacterized protein</fullName>
    </submittedName>
</protein>
<feature type="region of interest" description="Disordered" evidence="1">
    <location>
        <begin position="123"/>
        <end position="187"/>
    </location>
</feature>
<evidence type="ECO:0000256" key="1">
    <source>
        <dbReference type="SAM" id="MobiDB-lite"/>
    </source>
</evidence>
<name>A0A656QL22_9BURK</name>
<evidence type="ECO:0000313" key="2">
    <source>
        <dbReference type="EMBL" id="KDR31541.1"/>
    </source>
</evidence>
<feature type="compositionally biased region" description="Basic and acidic residues" evidence="1">
    <location>
        <begin position="140"/>
        <end position="166"/>
    </location>
</feature>
<accession>A0A656QL22</accession>
<feature type="compositionally biased region" description="Low complexity" evidence="1">
    <location>
        <begin position="167"/>
        <end position="180"/>
    </location>
</feature>
<reference evidence="2 3" key="1">
    <citation type="submission" date="2014-03" db="EMBL/GenBank/DDBJ databases">
        <title>Draft Genome Sequences of Four Burkholderia Strains.</title>
        <authorList>
            <person name="Liu X.Y."/>
            <person name="Li C.X."/>
            <person name="Xu J.H."/>
        </authorList>
    </citation>
    <scope>NUCLEOTIDE SEQUENCE [LARGE SCALE GENOMIC DNA]</scope>
    <source>
        <strain evidence="2 3">OP-1</strain>
    </source>
</reference>
<dbReference type="RefSeq" id="WP_174447717.1">
    <property type="nucleotide sequence ID" value="NZ_JFHD01000005.1"/>
</dbReference>
<proteinExistence type="predicted"/>
<organism evidence="2 3">
    <name type="scientific">Caballeronia zhejiangensis</name>
    <dbReference type="NCBI Taxonomy" id="871203"/>
    <lineage>
        <taxon>Bacteria</taxon>
        <taxon>Pseudomonadati</taxon>
        <taxon>Pseudomonadota</taxon>
        <taxon>Betaproteobacteria</taxon>
        <taxon>Burkholderiales</taxon>
        <taxon>Burkholderiaceae</taxon>
        <taxon>Caballeronia</taxon>
    </lineage>
</organism>
<gene>
    <name evidence="2" type="ORF">BG60_29005</name>
</gene>
<dbReference type="AlphaFoldDB" id="A0A656QL22"/>
<evidence type="ECO:0000313" key="3">
    <source>
        <dbReference type="Proteomes" id="UP000027451"/>
    </source>
</evidence>
<keyword evidence="3" id="KW-1185">Reference proteome</keyword>